<comment type="catalytic activity">
    <reaction evidence="8 10">
        <text>ITP + H2O = IDP + phosphate + H(+)</text>
        <dbReference type="Rhea" id="RHEA:28330"/>
        <dbReference type="ChEBI" id="CHEBI:15377"/>
        <dbReference type="ChEBI" id="CHEBI:15378"/>
        <dbReference type="ChEBI" id="CHEBI:43474"/>
        <dbReference type="ChEBI" id="CHEBI:58280"/>
        <dbReference type="ChEBI" id="CHEBI:61402"/>
        <dbReference type="EC" id="3.6.1.73"/>
    </reaction>
</comment>
<evidence type="ECO:0000256" key="10">
    <source>
        <dbReference type="HAMAP-Rule" id="MF_00648"/>
    </source>
</evidence>
<comment type="caution">
    <text evidence="10">Lacks conserved residue(s) required for the propagation of feature annotation.</text>
</comment>
<evidence type="ECO:0000256" key="1">
    <source>
        <dbReference type="ARBA" id="ARBA00001936"/>
    </source>
</evidence>
<comment type="cofactor">
    <cofactor evidence="10">
        <name>Mg(2+)</name>
        <dbReference type="ChEBI" id="CHEBI:18420"/>
    </cofactor>
    <cofactor evidence="10">
        <name>Mn(2+)</name>
        <dbReference type="ChEBI" id="CHEBI:29035"/>
    </cofactor>
    <text evidence="10">Binds 1 divalent metal cation per subunit; can use either Mg(2+) or Mn(2+).</text>
</comment>
<dbReference type="InterPro" id="IPR026533">
    <property type="entry name" value="NTPase/PRRC1"/>
</dbReference>
<comment type="catalytic activity">
    <reaction evidence="9 10">
        <text>XTP + H2O = XDP + phosphate + H(+)</text>
        <dbReference type="Rhea" id="RHEA:28406"/>
        <dbReference type="ChEBI" id="CHEBI:15377"/>
        <dbReference type="ChEBI" id="CHEBI:15378"/>
        <dbReference type="ChEBI" id="CHEBI:43474"/>
        <dbReference type="ChEBI" id="CHEBI:59884"/>
        <dbReference type="ChEBI" id="CHEBI:61314"/>
        <dbReference type="EC" id="3.6.1.73"/>
    </reaction>
</comment>
<dbReference type="GO" id="GO:0000166">
    <property type="term" value="F:nucleotide binding"/>
    <property type="evidence" value="ECO:0007669"/>
    <property type="project" value="UniProtKB-KW"/>
</dbReference>
<keyword evidence="5 10" id="KW-0460">Magnesium</keyword>
<dbReference type="RefSeq" id="WP_035346687.1">
    <property type="nucleotide sequence ID" value="NZ_BAUU01000035.1"/>
</dbReference>
<dbReference type="EC" id="3.6.1.73" evidence="10"/>
<dbReference type="GO" id="GO:0103023">
    <property type="term" value="F:ITPase activity"/>
    <property type="evidence" value="ECO:0007669"/>
    <property type="project" value="UniProtKB-EC"/>
</dbReference>
<sequence>MIIAIGSKNPAKVHAVQATLIQEEIRFIPVDAKSSVDSQPFSDEETIQGARNRAKNALLQLSASTMAFGLEGGVIETHFGLMLCNWGALLHQDGREWMAGGARIPLPEDISNQLRSGQELGNVMAEYVGDREVRKKQGAIGVFSHGLVDRKEMFSHIVKLLYGQYLLSEKH</sequence>
<evidence type="ECO:0000256" key="6">
    <source>
        <dbReference type="ARBA" id="ARBA00023080"/>
    </source>
</evidence>
<evidence type="ECO:0000256" key="4">
    <source>
        <dbReference type="ARBA" id="ARBA00022801"/>
    </source>
</evidence>
<comment type="function">
    <text evidence="10">Phosphatase that hydrolyzes non-canonical purine nucleotides such as XTP and ITP to their respective diphosphate derivatives. Probably excludes non-canonical purines from DNA/RNA precursor pool, thus preventing their incorporation into DNA/RNA and avoiding chromosomal lesions.</text>
</comment>
<comment type="subunit">
    <text evidence="10">Homodimer.</text>
</comment>
<dbReference type="Proteomes" id="UP000018895">
    <property type="component" value="Unassembled WGS sequence"/>
</dbReference>
<evidence type="ECO:0000256" key="5">
    <source>
        <dbReference type="ARBA" id="ARBA00022842"/>
    </source>
</evidence>
<dbReference type="PANTHER" id="PTHR34699:SF2">
    <property type="entry name" value="NON-CANONICAL PURINE NTP PHOSPHATASE_PRRC1 DOMAIN-CONTAINING PROTEIN"/>
    <property type="match status" value="1"/>
</dbReference>
<dbReference type="NCBIfam" id="NF002850">
    <property type="entry name" value="PRK03114.1"/>
    <property type="match status" value="1"/>
</dbReference>
<keyword evidence="6 10" id="KW-0546">Nucleotide metabolism</keyword>
<organism evidence="12 13">
    <name type="scientific">Halalkalibacter hemicellulosilyticusJCM 9152</name>
    <dbReference type="NCBI Taxonomy" id="1236971"/>
    <lineage>
        <taxon>Bacteria</taxon>
        <taxon>Bacillati</taxon>
        <taxon>Bacillota</taxon>
        <taxon>Bacilli</taxon>
        <taxon>Bacillales</taxon>
        <taxon>Bacillaceae</taxon>
        <taxon>Halalkalibacter</taxon>
    </lineage>
</organism>
<evidence type="ECO:0000313" key="13">
    <source>
        <dbReference type="Proteomes" id="UP000018895"/>
    </source>
</evidence>
<keyword evidence="7 10" id="KW-0464">Manganese</keyword>
<evidence type="ECO:0000259" key="11">
    <source>
        <dbReference type="Pfam" id="PF01931"/>
    </source>
</evidence>
<dbReference type="EMBL" id="BAUU01000035">
    <property type="protein sequence ID" value="GAE32381.1"/>
    <property type="molecule type" value="Genomic_DNA"/>
</dbReference>
<dbReference type="SUPFAM" id="SSF52972">
    <property type="entry name" value="ITPase-like"/>
    <property type="match status" value="1"/>
</dbReference>
<accession>W4QJW8</accession>
<dbReference type="PANTHER" id="PTHR34699">
    <property type="match status" value="1"/>
</dbReference>
<protein>
    <recommendedName>
        <fullName evidence="10">Probable inosine/xanthosine triphosphatase</fullName>
        <shortName evidence="10">ITPase/XTPase</shortName>
        <ecNumber evidence="10">3.6.1.73</ecNumber>
    </recommendedName>
    <alternativeName>
        <fullName evidence="10">Non-canonical purine NTP phosphatase</fullName>
    </alternativeName>
    <alternativeName>
        <fullName evidence="10">Non-standard purine NTP phosphatase</fullName>
    </alternativeName>
    <alternativeName>
        <fullName evidence="10">Nucleoside-triphosphate phosphatase</fullName>
        <shortName evidence="10">NTPase</shortName>
    </alternativeName>
</protein>
<reference evidence="12" key="1">
    <citation type="journal article" date="2014" name="Genome Announc.">
        <title>Draft Genome Sequences of Three Alkaliphilic Bacillus Strains, Bacillus wakoensis JCM 9140T, Bacillus akibai JCM 9157T, and Bacillus hemicellulosilyticus JCM 9152T.</title>
        <authorList>
            <person name="Yuki M."/>
            <person name="Oshima K."/>
            <person name="Suda W."/>
            <person name="Oshida Y."/>
            <person name="Kitamura K."/>
            <person name="Iida T."/>
            <person name="Hattori M."/>
            <person name="Ohkuma M."/>
        </authorList>
    </citation>
    <scope>NUCLEOTIDE SEQUENCE [LARGE SCALE GENOMIC DNA]</scope>
    <source>
        <strain evidence="12">JCM 9152</strain>
    </source>
</reference>
<dbReference type="AlphaFoldDB" id="W4QJW8"/>
<dbReference type="HAMAP" id="MF_00648">
    <property type="entry name" value="Non_canon_purine_NTPase_YjjX"/>
    <property type="match status" value="1"/>
</dbReference>
<feature type="domain" description="Non-canonical purine NTP phosphatase/PRRC1" evidence="11">
    <location>
        <begin position="6"/>
        <end position="158"/>
    </location>
</feature>
<dbReference type="OrthoDB" id="164951at2"/>
<dbReference type="InterPro" id="IPR050299">
    <property type="entry name" value="YjjX_NTPase"/>
</dbReference>
<evidence type="ECO:0000256" key="7">
    <source>
        <dbReference type="ARBA" id="ARBA00023211"/>
    </source>
</evidence>
<evidence type="ECO:0000256" key="2">
    <source>
        <dbReference type="ARBA" id="ARBA00022723"/>
    </source>
</evidence>
<dbReference type="GO" id="GO:0009117">
    <property type="term" value="P:nucleotide metabolic process"/>
    <property type="evidence" value="ECO:0007669"/>
    <property type="project" value="UniProtKB-KW"/>
</dbReference>
<keyword evidence="4 10" id="KW-0378">Hydrolase</keyword>
<keyword evidence="3 10" id="KW-0547">Nucleotide-binding</keyword>
<dbReference type="STRING" id="1236971.JCM9152_3915"/>
<comment type="caution">
    <text evidence="12">The sequence shown here is derived from an EMBL/GenBank/DDBJ whole genome shotgun (WGS) entry which is preliminary data.</text>
</comment>
<evidence type="ECO:0000256" key="9">
    <source>
        <dbReference type="ARBA" id="ARBA00048781"/>
    </source>
</evidence>
<name>W4QJW8_9BACI</name>
<dbReference type="Pfam" id="PF01931">
    <property type="entry name" value="NTPase_I-T"/>
    <property type="match status" value="1"/>
</dbReference>
<evidence type="ECO:0000256" key="8">
    <source>
        <dbReference type="ARBA" id="ARBA00048174"/>
    </source>
</evidence>
<dbReference type="InterPro" id="IPR029001">
    <property type="entry name" value="ITPase-like_fam"/>
</dbReference>
<dbReference type="InterPro" id="IPR002786">
    <property type="entry name" value="Non_canon_purine_NTPase"/>
</dbReference>
<proteinExistence type="inferred from homology"/>
<comment type="cofactor">
    <cofactor evidence="1">
        <name>Mn(2+)</name>
        <dbReference type="ChEBI" id="CHEBI:29035"/>
    </cofactor>
</comment>
<keyword evidence="13" id="KW-1185">Reference proteome</keyword>
<evidence type="ECO:0000256" key="3">
    <source>
        <dbReference type="ARBA" id="ARBA00022741"/>
    </source>
</evidence>
<dbReference type="Gene3D" id="3.90.950.10">
    <property type="match status" value="1"/>
</dbReference>
<gene>
    <name evidence="12" type="ORF">JCM9152_3915</name>
</gene>
<keyword evidence="2 10" id="KW-0479">Metal-binding</keyword>
<dbReference type="GO" id="GO:0046872">
    <property type="term" value="F:metal ion binding"/>
    <property type="evidence" value="ECO:0007669"/>
    <property type="project" value="UniProtKB-KW"/>
</dbReference>
<evidence type="ECO:0000313" key="12">
    <source>
        <dbReference type="EMBL" id="GAE32381.1"/>
    </source>
</evidence>
<comment type="similarity">
    <text evidence="10">Belongs to the YjjX NTPase family.</text>
</comment>